<dbReference type="KEGG" id="dosa:Os01g0670500"/>
<dbReference type="Proteomes" id="UP000000763">
    <property type="component" value="Chromosome 1"/>
</dbReference>
<dbReference type="EMBL" id="AP008207">
    <property type="protein sequence ID" value="BAF05737.1"/>
    <property type="molecule type" value="Genomic_DNA"/>
</dbReference>
<reference evidence="2 3" key="1">
    <citation type="journal article" date="2005" name="Nature">
        <title>The map-based sequence of the rice genome.</title>
        <authorList>
            <consortium name="International rice genome sequencing project (IRGSP)"/>
            <person name="Matsumoto T."/>
            <person name="Wu J."/>
            <person name="Kanamori H."/>
            <person name="Katayose Y."/>
            <person name="Fujisawa M."/>
            <person name="Namiki N."/>
            <person name="Mizuno H."/>
            <person name="Yamamoto K."/>
            <person name="Antonio B.A."/>
            <person name="Baba T."/>
            <person name="Sakata K."/>
            <person name="Nagamura Y."/>
            <person name="Aoki H."/>
            <person name="Arikawa K."/>
            <person name="Arita K."/>
            <person name="Bito T."/>
            <person name="Chiden Y."/>
            <person name="Fujitsuka N."/>
            <person name="Fukunaka R."/>
            <person name="Hamada M."/>
            <person name="Harada C."/>
            <person name="Hayashi A."/>
            <person name="Hijishita S."/>
            <person name="Honda M."/>
            <person name="Hosokawa S."/>
            <person name="Ichikawa Y."/>
            <person name="Idonuma A."/>
            <person name="Iijima M."/>
            <person name="Ikeda M."/>
            <person name="Ikeno M."/>
            <person name="Ito K."/>
            <person name="Ito S."/>
            <person name="Ito T."/>
            <person name="Ito Y."/>
            <person name="Ito Y."/>
            <person name="Iwabuchi A."/>
            <person name="Kamiya K."/>
            <person name="Karasawa W."/>
            <person name="Kurita K."/>
            <person name="Katagiri S."/>
            <person name="Kikuta A."/>
            <person name="Kobayashi H."/>
            <person name="Kobayashi N."/>
            <person name="Machita K."/>
            <person name="Maehara T."/>
            <person name="Masukawa M."/>
            <person name="Mizubayashi T."/>
            <person name="Mukai Y."/>
            <person name="Nagasaki H."/>
            <person name="Nagata Y."/>
            <person name="Naito S."/>
            <person name="Nakashima M."/>
            <person name="Nakama Y."/>
            <person name="Nakamichi Y."/>
            <person name="Nakamura M."/>
            <person name="Meguro A."/>
            <person name="Negishi M."/>
            <person name="Ohta I."/>
            <person name="Ohta T."/>
            <person name="Okamoto M."/>
            <person name="Ono N."/>
            <person name="Saji S."/>
            <person name="Sakaguchi M."/>
            <person name="Sakai K."/>
            <person name="Shibata M."/>
            <person name="Shimokawa T."/>
            <person name="Song J."/>
            <person name="Takazaki Y."/>
            <person name="Terasawa K."/>
            <person name="Tsugane M."/>
            <person name="Tsuji K."/>
            <person name="Ueda S."/>
            <person name="Waki K."/>
            <person name="Yamagata H."/>
            <person name="Yamamoto M."/>
            <person name="Yamamoto S."/>
            <person name="Yamane H."/>
            <person name="Yoshiki S."/>
            <person name="Yoshihara R."/>
            <person name="Yukawa K."/>
            <person name="Zhong H."/>
            <person name="Yano M."/>
            <person name="Yuan Q."/>
            <person name="Ouyang S."/>
            <person name="Liu J."/>
            <person name="Jones K.M."/>
            <person name="Gansberger K."/>
            <person name="Moffat K."/>
            <person name="Hill J."/>
            <person name="Bera J."/>
            <person name="Fadrosh D."/>
            <person name="Jin S."/>
            <person name="Johri S."/>
            <person name="Kim M."/>
            <person name="Overton L."/>
            <person name="Reardon M."/>
            <person name="Tsitrin T."/>
            <person name="Vuong H."/>
            <person name="Weaver B."/>
            <person name="Ciecko A."/>
            <person name="Tallon L."/>
            <person name="Jackson J."/>
            <person name="Pai G."/>
            <person name="Aken S.V."/>
            <person name="Utterback T."/>
            <person name="Reidmuller S."/>
            <person name="Feldblyum T."/>
            <person name="Hsiao J."/>
            <person name="Zismann V."/>
            <person name="Iobst S."/>
            <person name="de Vazeille A.R."/>
            <person name="Buell C.R."/>
            <person name="Ying K."/>
            <person name="Li Y."/>
            <person name="Lu T."/>
            <person name="Huang Y."/>
            <person name="Zhao Q."/>
            <person name="Feng Q."/>
            <person name="Zhang L."/>
            <person name="Zhu J."/>
            <person name="Weng Q."/>
            <person name="Mu J."/>
            <person name="Lu Y."/>
            <person name="Fan D."/>
            <person name="Liu Y."/>
            <person name="Guan J."/>
            <person name="Zhang Y."/>
            <person name="Yu S."/>
            <person name="Liu X."/>
            <person name="Zhang Y."/>
            <person name="Hong G."/>
            <person name="Han B."/>
            <person name="Choisne N."/>
            <person name="Demange N."/>
            <person name="Orjeda G."/>
            <person name="Samain S."/>
            <person name="Cattolico L."/>
            <person name="Pelletier E."/>
            <person name="Couloux A."/>
            <person name="Segurens B."/>
            <person name="Wincker P."/>
            <person name="D'Hont A."/>
            <person name="Scarpelli C."/>
            <person name="Weissenbach J."/>
            <person name="Salanoubat M."/>
            <person name="Quetier F."/>
            <person name="Yu Y."/>
            <person name="Kim H.R."/>
            <person name="Rambo T."/>
            <person name="Currie J."/>
            <person name="Collura K."/>
            <person name="Luo M."/>
            <person name="Yang T."/>
            <person name="Ammiraju J.S.S."/>
            <person name="Engler F."/>
            <person name="Soderlund C."/>
            <person name="Wing R.A."/>
            <person name="Palmer L.E."/>
            <person name="de la Bastide M."/>
            <person name="Spiegel L."/>
            <person name="Nascimento L."/>
            <person name="Zutavern T."/>
            <person name="O'Shaughnessy A."/>
            <person name="Dike S."/>
            <person name="Dedhia N."/>
            <person name="Preston R."/>
            <person name="Balija V."/>
            <person name="McCombie W.R."/>
            <person name="Chow T."/>
            <person name="Chen H."/>
            <person name="Chung M."/>
            <person name="Chen C."/>
            <person name="Shaw J."/>
            <person name="Wu H."/>
            <person name="Hsiao K."/>
            <person name="Chao Y."/>
            <person name="Chu M."/>
            <person name="Cheng C."/>
            <person name="Hour A."/>
            <person name="Lee P."/>
            <person name="Lin S."/>
            <person name="Lin Y."/>
            <person name="Liou J."/>
            <person name="Liu S."/>
            <person name="Hsing Y."/>
            <person name="Raghuvanshi S."/>
            <person name="Mohanty A."/>
            <person name="Bharti A.K."/>
            <person name="Gaur A."/>
            <person name="Gupta V."/>
            <person name="Kumar D."/>
            <person name="Ravi V."/>
            <person name="Vij S."/>
            <person name="Kapur A."/>
            <person name="Khurana P."/>
            <person name="Khurana P."/>
            <person name="Khurana J.P."/>
            <person name="Tyagi A.K."/>
            <person name="Gaikwad K."/>
            <person name="Singh A."/>
            <person name="Dalal V."/>
            <person name="Srivastava S."/>
            <person name="Dixit A."/>
            <person name="Pal A.K."/>
            <person name="Ghazi I.A."/>
            <person name="Yadav M."/>
            <person name="Pandit A."/>
            <person name="Bhargava A."/>
            <person name="Sureshbabu K."/>
            <person name="Batra K."/>
            <person name="Sharma T.R."/>
            <person name="Mohapatra T."/>
            <person name="Singh N.K."/>
            <person name="Messing J."/>
            <person name="Nelson A.B."/>
            <person name="Fuks G."/>
            <person name="Kavchok S."/>
            <person name="Keizer G."/>
            <person name="Linton E."/>
            <person name="Llaca V."/>
            <person name="Song R."/>
            <person name="Tanyolac B."/>
            <person name="Young S."/>
            <person name="Ho-Il K."/>
            <person name="Hahn J.H."/>
            <person name="Sangsakoo G."/>
            <person name="Vanavichit A."/>
            <person name="de Mattos Luiz.A.T."/>
            <person name="Zimmer P.D."/>
            <person name="Malone G."/>
            <person name="Dellagostin O."/>
            <person name="de Oliveira A.C."/>
            <person name="Bevan M."/>
            <person name="Bancroft I."/>
            <person name="Minx P."/>
            <person name="Cordum H."/>
            <person name="Wilson R."/>
            <person name="Cheng Z."/>
            <person name="Jin W."/>
            <person name="Jiang J."/>
            <person name="Leong S.A."/>
            <person name="Iwama H."/>
            <person name="Gojobori T."/>
            <person name="Itoh T."/>
            <person name="Niimura Y."/>
            <person name="Fujii Y."/>
            <person name="Habara T."/>
            <person name="Sakai H."/>
            <person name="Sato Y."/>
            <person name="Wilson G."/>
            <person name="Kumar K."/>
            <person name="McCouch S."/>
            <person name="Juretic N."/>
            <person name="Hoen D."/>
            <person name="Wright S."/>
            <person name="Bruskiewich R."/>
            <person name="Bureau T."/>
            <person name="Miyao A."/>
            <person name="Hirochika H."/>
            <person name="Nishikawa T."/>
            <person name="Kadowaki K."/>
            <person name="Sugiura M."/>
            <person name="Burr B."/>
            <person name="Sasaki T."/>
        </authorList>
    </citation>
    <scope>NUCLEOTIDE SEQUENCE [LARGE SCALE GENOMIC DNA]</scope>
    <source>
        <strain evidence="3">cv. Nipponbare</strain>
    </source>
</reference>
<accession>Q0JKJ1</accession>
<name>Q0JKJ1_ORYSJ</name>
<evidence type="ECO:0000256" key="1">
    <source>
        <dbReference type="SAM" id="MobiDB-lite"/>
    </source>
</evidence>
<dbReference type="AlphaFoldDB" id="Q0JKJ1"/>
<protein>
    <submittedName>
        <fullName evidence="2">Os01g0670500 protein</fullName>
    </submittedName>
</protein>
<sequence length="110" mass="12057">MSSTACRRTCSHPVRDEAATRRRHRPPRLHQRWLQLLLAHAEAASVLALLLRAFGCPWRAAHTLASASASRGPRRRPWTCRGWCSTSTALGHGVAELEHGAVLQSSGITS</sequence>
<reference evidence="3" key="2">
    <citation type="journal article" date="2008" name="Nucleic Acids Res.">
        <title>The rice annotation project database (RAP-DB): 2008 update.</title>
        <authorList>
            <consortium name="The rice annotation project (RAP)"/>
        </authorList>
    </citation>
    <scope>GENOME REANNOTATION</scope>
    <source>
        <strain evidence="3">cv. Nipponbare</strain>
    </source>
</reference>
<organism evidence="2 3">
    <name type="scientific">Oryza sativa subsp. japonica</name>
    <name type="common">Rice</name>
    <dbReference type="NCBI Taxonomy" id="39947"/>
    <lineage>
        <taxon>Eukaryota</taxon>
        <taxon>Viridiplantae</taxon>
        <taxon>Streptophyta</taxon>
        <taxon>Embryophyta</taxon>
        <taxon>Tracheophyta</taxon>
        <taxon>Spermatophyta</taxon>
        <taxon>Magnoliopsida</taxon>
        <taxon>Liliopsida</taxon>
        <taxon>Poales</taxon>
        <taxon>Poaceae</taxon>
        <taxon>BOP clade</taxon>
        <taxon>Oryzoideae</taxon>
        <taxon>Oryzeae</taxon>
        <taxon>Oryzinae</taxon>
        <taxon>Oryza</taxon>
        <taxon>Oryza sativa</taxon>
    </lineage>
</organism>
<feature type="region of interest" description="Disordered" evidence="1">
    <location>
        <begin position="1"/>
        <end position="25"/>
    </location>
</feature>
<evidence type="ECO:0000313" key="2">
    <source>
        <dbReference type="EMBL" id="BAF05737.1"/>
    </source>
</evidence>
<proteinExistence type="predicted"/>
<evidence type="ECO:0000313" key="3">
    <source>
        <dbReference type="Proteomes" id="UP000000763"/>
    </source>
</evidence>
<gene>
    <name evidence="2" type="ordered locus">Os01g0670500</name>
</gene>